<dbReference type="STRING" id="1631356.VV01_07740"/>
<dbReference type="SUPFAM" id="SSF51391">
    <property type="entry name" value="Thiamin phosphate synthase"/>
    <property type="match status" value="1"/>
</dbReference>
<dbReference type="GO" id="GO:0005737">
    <property type="term" value="C:cytoplasm"/>
    <property type="evidence" value="ECO:0007669"/>
    <property type="project" value="TreeGrafter"/>
</dbReference>
<reference evidence="6" key="1">
    <citation type="submission" date="2015-03" db="EMBL/GenBank/DDBJ databases">
        <title>Luteipulveratus halotolerans sp. nov., a novel actinobacterium (Dermacoccaceae) from Sarawak, Malaysia.</title>
        <authorList>
            <person name="Juboi H."/>
            <person name="Basik A."/>
            <person name="Shamsul S.S."/>
            <person name="Arnold P."/>
            <person name="Schmitt E.K."/>
            <person name="Sanglier J.-J."/>
            <person name="Yeo T."/>
        </authorList>
    </citation>
    <scope>NUCLEOTIDE SEQUENCE [LARGE SCALE GENOMIC DNA]</scope>
    <source>
        <strain evidence="6">C296001</strain>
    </source>
</reference>
<dbReference type="OrthoDB" id="3191080at2"/>
<feature type="domain" description="Thiamine phosphate synthase/TenI" evidence="4">
    <location>
        <begin position="7"/>
        <end position="181"/>
    </location>
</feature>
<dbReference type="PANTHER" id="PTHR20857">
    <property type="entry name" value="THIAMINE-PHOSPHATE PYROPHOSPHORYLASE"/>
    <property type="match status" value="1"/>
</dbReference>
<dbReference type="InterPro" id="IPR036206">
    <property type="entry name" value="ThiamineP_synth_sf"/>
</dbReference>
<keyword evidence="3" id="KW-0784">Thiamine biosynthesis</keyword>
<name>A0A0L6CHR9_9MICO</name>
<comment type="function">
    <text evidence="1">Condenses 4-methyl-5-(beta-hydroxyethyl)thiazole monophosphate (THZ-P) and 2-methyl-4-amino-5-hydroxymethyl pyrimidine pyrophosphate (HMP-PP) to form thiamine monophosphate (TMP).</text>
</comment>
<dbReference type="EMBL" id="LAIR01000002">
    <property type="protein sequence ID" value="KNX37063.1"/>
    <property type="molecule type" value="Genomic_DNA"/>
</dbReference>
<evidence type="ECO:0000256" key="3">
    <source>
        <dbReference type="ARBA" id="ARBA00022977"/>
    </source>
</evidence>
<evidence type="ECO:0000256" key="1">
    <source>
        <dbReference type="ARBA" id="ARBA00003814"/>
    </source>
</evidence>
<keyword evidence="6" id="KW-1185">Reference proteome</keyword>
<dbReference type="AlphaFoldDB" id="A0A0L6CHR9"/>
<sequence>MRPVPRLLLVTDRTQVPRGRRLTDVVAECIAAGASAVFLRERDLDPAAYDALADTIRTHLDRCNGVLIARDSARAARGHGVHLRMSDPQPRRRPSLLGRSVHDHAQLASARVTGCDYVTFSPVHSSASKPGYGPPLGAAGLTRARAAVPGAPPILALGGVEARHVEDVLTAGAHGVAVMGSVMRARDPAAVVDELLTAVRSHVPRPSPQEVAR</sequence>
<evidence type="ECO:0000313" key="6">
    <source>
        <dbReference type="Proteomes" id="UP000037397"/>
    </source>
</evidence>
<dbReference type="CDD" id="cd00564">
    <property type="entry name" value="TMP_TenI"/>
    <property type="match status" value="1"/>
</dbReference>
<dbReference type="Proteomes" id="UP000037397">
    <property type="component" value="Unassembled WGS sequence"/>
</dbReference>
<protein>
    <recommendedName>
        <fullName evidence="4">Thiamine phosphate synthase/TenI domain-containing protein</fullName>
    </recommendedName>
</protein>
<dbReference type="Pfam" id="PF02581">
    <property type="entry name" value="TMP-TENI"/>
    <property type="match status" value="1"/>
</dbReference>
<dbReference type="GO" id="GO:0004789">
    <property type="term" value="F:thiamine-phosphate diphosphorylase activity"/>
    <property type="evidence" value="ECO:0007669"/>
    <property type="project" value="TreeGrafter"/>
</dbReference>
<dbReference type="PANTHER" id="PTHR20857:SF15">
    <property type="entry name" value="THIAMINE-PHOSPHATE SYNTHASE"/>
    <property type="match status" value="1"/>
</dbReference>
<evidence type="ECO:0000256" key="2">
    <source>
        <dbReference type="ARBA" id="ARBA00004948"/>
    </source>
</evidence>
<comment type="caution">
    <text evidence="5">The sequence shown here is derived from an EMBL/GenBank/DDBJ whole genome shotgun (WGS) entry which is preliminary data.</text>
</comment>
<accession>A0A0L6CHR9</accession>
<gene>
    <name evidence="5" type="ORF">VV01_07740</name>
</gene>
<dbReference type="RefSeq" id="WP_050669381.1">
    <property type="nucleotide sequence ID" value="NZ_LAIR01000002.1"/>
</dbReference>
<comment type="pathway">
    <text evidence="2">Cofactor biosynthesis; thiamine diphosphate biosynthesis.</text>
</comment>
<organism evidence="5 6">
    <name type="scientific">Luteipulveratus halotolerans</name>
    <dbReference type="NCBI Taxonomy" id="1631356"/>
    <lineage>
        <taxon>Bacteria</taxon>
        <taxon>Bacillati</taxon>
        <taxon>Actinomycetota</taxon>
        <taxon>Actinomycetes</taxon>
        <taxon>Micrococcales</taxon>
        <taxon>Dermacoccaceae</taxon>
        <taxon>Luteipulveratus</taxon>
    </lineage>
</organism>
<evidence type="ECO:0000313" key="5">
    <source>
        <dbReference type="EMBL" id="KNX37063.1"/>
    </source>
</evidence>
<dbReference type="Gene3D" id="3.20.20.70">
    <property type="entry name" value="Aldolase class I"/>
    <property type="match status" value="1"/>
</dbReference>
<proteinExistence type="predicted"/>
<dbReference type="InterPro" id="IPR013785">
    <property type="entry name" value="Aldolase_TIM"/>
</dbReference>
<dbReference type="InterPro" id="IPR022998">
    <property type="entry name" value="ThiamineP_synth_TenI"/>
</dbReference>
<dbReference type="PATRIC" id="fig|1631356.3.peg.1498"/>
<dbReference type="GO" id="GO:0009228">
    <property type="term" value="P:thiamine biosynthetic process"/>
    <property type="evidence" value="ECO:0007669"/>
    <property type="project" value="UniProtKB-KW"/>
</dbReference>
<evidence type="ECO:0000259" key="4">
    <source>
        <dbReference type="Pfam" id="PF02581"/>
    </source>
</evidence>